<evidence type="ECO:0000256" key="7">
    <source>
        <dbReference type="ARBA" id="ARBA00022859"/>
    </source>
</evidence>
<evidence type="ECO:0000313" key="10">
    <source>
        <dbReference type="Proteomes" id="UP000314983"/>
    </source>
</evidence>
<reference evidence="9" key="3">
    <citation type="submission" date="2020-05" db="EMBL/GenBank/DDBJ databases">
        <title>Electrophorus electricus (electric eel) genome, fEleEle1, primary haplotype.</title>
        <authorList>
            <person name="Myers G."/>
            <person name="Meyer A."/>
            <person name="Fedrigo O."/>
            <person name="Formenti G."/>
            <person name="Rhie A."/>
            <person name="Tracey A."/>
            <person name="Sims Y."/>
            <person name="Jarvis E.D."/>
        </authorList>
    </citation>
    <scope>NUCLEOTIDE SEQUENCE [LARGE SCALE GENOMIC DNA]</scope>
</reference>
<organism evidence="9 10">
    <name type="scientific">Electrophorus electricus</name>
    <name type="common">Electric eel</name>
    <name type="synonym">Gymnotus electricus</name>
    <dbReference type="NCBI Taxonomy" id="8005"/>
    <lineage>
        <taxon>Eukaryota</taxon>
        <taxon>Metazoa</taxon>
        <taxon>Chordata</taxon>
        <taxon>Craniata</taxon>
        <taxon>Vertebrata</taxon>
        <taxon>Euteleostomi</taxon>
        <taxon>Actinopterygii</taxon>
        <taxon>Neopterygii</taxon>
        <taxon>Teleostei</taxon>
        <taxon>Ostariophysi</taxon>
        <taxon>Gymnotiformes</taxon>
        <taxon>Gymnotoidei</taxon>
        <taxon>Gymnotidae</taxon>
        <taxon>Electrophorus</taxon>
    </lineage>
</organism>
<evidence type="ECO:0000313" key="9">
    <source>
        <dbReference type="Ensembl" id="ENSEEEP00000018668.2"/>
    </source>
</evidence>
<dbReference type="GO" id="GO:0005765">
    <property type="term" value="C:lysosomal membrane"/>
    <property type="evidence" value="ECO:0007669"/>
    <property type="project" value="UniProtKB-SubCell"/>
</dbReference>
<dbReference type="OMA" id="EDEQRIC"/>
<dbReference type="Ensembl" id="ENSEEET00000018876.2">
    <property type="protein sequence ID" value="ENSEEEP00000018668.2"/>
    <property type="gene ID" value="ENSEEEG00000009182.2"/>
</dbReference>
<evidence type="ECO:0000256" key="1">
    <source>
        <dbReference type="ARBA" id="ARBA00004127"/>
    </source>
</evidence>
<dbReference type="SUPFAM" id="SSF57850">
    <property type="entry name" value="RING/U-box"/>
    <property type="match status" value="1"/>
</dbReference>
<keyword evidence="6" id="KW-0862">Zinc</keyword>
<dbReference type="Pfam" id="PF12906">
    <property type="entry name" value="RINGv"/>
    <property type="match status" value="1"/>
</dbReference>
<reference evidence="10" key="1">
    <citation type="journal article" date="2014" name="Science">
        <title>Nonhuman genetics. Genomic basis for the convergent evolution of electric organs.</title>
        <authorList>
            <person name="Gallant J.R."/>
            <person name="Traeger L.L."/>
            <person name="Volkening J.D."/>
            <person name="Moffett H."/>
            <person name="Chen P.H."/>
            <person name="Novina C.D."/>
            <person name="Phillips G.N.Jr."/>
            <person name="Anand R."/>
            <person name="Wells G.B."/>
            <person name="Pinch M."/>
            <person name="Guth R."/>
            <person name="Unguez G.A."/>
            <person name="Albert J.S."/>
            <person name="Zakon H.H."/>
            <person name="Samanta M.P."/>
            <person name="Sussman M.R."/>
        </authorList>
    </citation>
    <scope>NUCLEOTIDE SEQUENCE [LARGE SCALE GENOMIC DNA]</scope>
</reference>
<evidence type="ECO:0000256" key="3">
    <source>
        <dbReference type="ARBA" id="ARBA00004656"/>
    </source>
</evidence>
<dbReference type="Proteomes" id="UP000314983">
    <property type="component" value="Chromosome 9"/>
</dbReference>
<sequence length="113" mass="13077">ADSSSEDEQRICHSEGDEECALITPCKCTGSLRFVHQSCLNQWIKSSDTHCCELCKYEFLMEAHLKPLRRQWKCVLWKNESCFTNCKSDGQIWVRHMPGKGANSKVWWSCAVF</sequence>
<dbReference type="PROSITE" id="PS51292">
    <property type="entry name" value="ZF_RING_CH"/>
    <property type="match status" value="1"/>
</dbReference>
<dbReference type="STRING" id="8005.ENSEEEP00000018668"/>
<dbReference type="GO" id="GO:0002376">
    <property type="term" value="P:immune system process"/>
    <property type="evidence" value="ECO:0007669"/>
    <property type="project" value="UniProtKB-KW"/>
</dbReference>
<keyword evidence="7" id="KW-0391">Immunity</keyword>
<proteinExistence type="predicted"/>
<reference evidence="10" key="2">
    <citation type="journal article" date="2017" name="Sci. Adv.">
        <title>A tail of two voltages: Proteomic comparison of the three electric organs of the electric eel.</title>
        <authorList>
            <person name="Traeger L.L."/>
            <person name="Sabat G."/>
            <person name="Barrett-Wilt G.A."/>
            <person name="Wells G.B."/>
            <person name="Sussman M.R."/>
        </authorList>
    </citation>
    <scope>NUCLEOTIDE SEQUENCE [LARGE SCALE GENOMIC DNA]</scope>
</reference>
<dbReference type="InterPro" id="IPR013083">
    <property type="entry name" value="Znf_RING/FYVE/PHD"/>
</dbReference>
<protein>
    <recommendedName>
        <fullName evidence="8">RING-CH-type domain-containing protein</fullName>
    </recommendedName>
</protein>
<dbReference type="SMART" id="SM00744">
    <property type="entry name" value="RINGv"/>
    <property type="match status" value="1"/>
</dbReference>
<keyword evidence="5" id="KW-0863">Zinc-finger</keyword>
<reference evidence="9" key="4">
    <citation type="submission" date="2025-08" db="UniProtKB">
        <authorList>
            <consortium name="Ensembl"/>
        </authorList>
    </citation>
    <scope>IDENTIFICATION</scope>
</reference>
<evidence type="ECO:0000256" key="4">
    <source>
        <dbReference type="ARBA" id="ARBA00022723"/>
    </source>
</evidence>
<comment type="subcellular location">
    <subcellularLocation>
        <location evidence="1">Endomembrane system</location>
        <topology evidence="1">Multi-pass membrane protein</topology>
    </subcellularLocation>
    <subcellularLocation>
        <location evidence="2">Endosome</location>
    </subcellularLocation>
    <subcellularLocation>
        <location evidence="3">Lysosome membrane</location>
    </subcellularLocation>
</comment>
<dbReference type="GeneTree" id="ENSGT00940000159346"/>
<evidence type="ECO:0000256" key="2">
    <source>
        <dbReference type="ARBA" id="ARBA00004177"/>
    </source>
</evidence>
<accession>A0A4W4F3D4</accession>
<evidence type="ECO:0000256" key="5">
    <source>
        <dbReference type="ARBA" id="ARBA00022771"/>
    </source>
</evidence>
<dbReference type="AlphaFoldDB" id="A0A4W4F3D4"/>
<dbReference type="GO" id="GO:0008270">
    <property type="term" value="F:zinc ion binding"/>
    <property type="evidence" value="ECO:0007669"/>
    <property type="project" value="UniProtKB-KW"/>
</dbReference>
<name>A0A4W4F3D4_ELEEL</name>
<keyword evidence="10" id="KW-1185">Reference proteome</keyword>
<evidence type="ECO:0000259" key="8">
    <source>
        <dbReference type="PROSITE" id="PS51292"/>
    </source>
</evidence>
<keyword evidence="4" id="KW-0479">Metal-binding</keyword>
<dbReference type="GO" id="GO:0005768">
    <property type="term" value="C:endosome"/>
    <property type="evidence" value="ECO:0007669"/>
    <property type="project" value="UniProtKB-SubCell"/>
</dbReference>
<feature type="domain" description="RING-CH-type" evidence="8">
    <location>
        <begin position="1"/>
        <end position="62"/>
    </location>
</feature>
<dbReference type="InterPro" id="IPR011016">
    <property type="entry name" value="Znf_RING-CH"/>
</dbReference>
<evidence type="ECO:0000256" key="6">
    <source>
        <dbReference type="ARBA" id="ARBA00022833"/>
    </source>
</evidence>
<dbReference type="PANTHER" id="PTHR45981">
    <property type="entry name" value="LD02310P"/>
    <property type="match status" value="1"/>
</dbReference>
<reference evidence="9" key="5">
    <citation type="submission" date="2025-09" db="UniProtKB">
        <authorList>
            <consortium name="Ensembl"/>
        </authorList>
    </citation>
    <scope>IDENTIFICATION</scope>
</reference>
<dbReference type="Gene3D" id="3.30.40.10">
    <property type="entry name" value="Zinc/RING finger domain, C3HC4 (zinc finger)"/>
    <property type="match status" value="1"/>
</dbReference>